<reference evidence="3" key="1">
    <citation type="submission" date="2020-06" db="EMBL/GenBank/DDBJ databases">
        <title>A chromosome-scale genome assembly of Talaromyces rugulosus W13939.</title>
        <authorList>
            <person name="Wang B."/>
            <person name="Guo L."/>
            <person name="Ye K."/>
            <person name="Wang L."/>
        </authorList>
    </citation>
    <scope>NUCLEOTIDE SEQUENCE [LARGE SCALE GENOMIC DNA]</scope>
    <source>
        <strain evidence="3">W13939</strain>
    </source>
</reference>
<sequence length="166" mass="18991">MPCNPSARASKLSMLQEGNIISASNKARIAEYQKTIRYLQMQIDFLDRENKVWDFCSIDETSMSGDGYYADIDNYEESKDSKEKTLNGFHGDSNHQIHQPEDIYTGVFMGMEEEPCPTEEACSDKTSSSGSKALSSQRPSGKWHRLLIKRLLNRKEKENPGSFFYR</sequence>
<protein>
    <submittedName>
        <fullName evidence="2">Uncharacterized protein</fullName>
    </submittedName>
</protein>
<proteinExistence type="predicted"/>
<dbReference type="EMBL" id="CP055898">
    <property type="protein sequence ID" value="QKX54369.1"/>
    <property type="molecule type" value="Genomic_DNA"/>
</dbReference>
<gene>
    <name evidence="2" type="ORF">TRUGW13939_01455</name>
</gene>
<feature type="compositionally biased region" description="Low complexity" evidence="1">
    <location>
        <begin position="124"/>
        <end position="136"/>
    </location>
</feature>
<organism evidence="2 3">
    <name type="scientific">Talaromyces rugulosus</name>
    <name type="common">Penicillium rugulosum</name>
    <dbReference type="NCBI Taxonomy" id="121627"/>
    <lineage>
        <taxon>Eukaryota</taxon>
        <taxon>Fungi</taxon>
        <taxon>Dikarya</taxon>
        <taxon>Ascomycota</taxon>
        <taxon>Pezizomycotina</taxon>
        <taxon>Eurotiomycetes</taxon>
        <taxon>Eurotiomycetidae</taxon>
        <taxon>Eurotiales</taxon>
        <taxon>Trichocomaceae</taxon>
        <taxon>Talaromyces</taxon>
        <taxon>Talaromyces sect. Islandici</taxon>
    </lineage>
</organism>
<feature type="region of interest" description="Disordered" evidence="1">
    <location>
        <begin position="115"/>
        <end position="141"/>
    </location>
</feature>
<dbReference type="KEGG" id="trg:TRUGW13939_01455"/>
<evidence type="ECO:0000313" key="2">
    <source>
        <dbReference type="EMBL" id="QKX54369.1"/>
    </source>
</evidence>
<evidence type="ECO:0000256" key="1">
    <source>
        <dbReference type="SAM" id="MobiDB-lite"/>
    </source>
</evidence>
<accession>A0A7H8QKC6</accession>
<keyword evidence="3" id="KW-1185">Reference proteome</keyword>
<dbReference type="RefSeq" id="XP_035340548.1">
    <property type="nucleotide sequence ID" value="XM_035484655.1"/>
</dbReference>
<name>A0A7H8QKC6_TALRU</name>
<dbReference type="GeneID" id="55988966"/>
<dbReference type="Proteomes" id="UP000509510">
    <property type="component" value="Chromosome I"/>
</dbReference>
<evidence type="ECO:0000313" key="3">
    <source>
        <dbReference type="Proteomes" id="UP000509510"/>
    </source>
</evidence>
<dbReference type="AlphaFoldDB" id="A0A7H8QKC6"/>